<dbReference type="Proteomes" id="UP001066276">
    <property type="component" value="Chromosome 5"/>
</dbReference>
<protein>
    <submittedName>
        <fullName evidence="1">Uncharacterized protein</fullName>
    </submittedName>
</protein>
<dbReference type="AlphaFoldDB" id="A0AAV7S3G1"/>
<proteinExistence type="predicted"/>
<evidence type="ECO:0000313" key="1">
    <source>
        <dbReference type="EMBL" id="KAJ1159346.1"/>
    </source>
</evidence>
<gene>
    <name evidence="1" type="ORF">NDU88_012013</name>
</gene>
<dbReference type="EMBL" id="JANPWB010000009">
    <property type="protein sequence ID" value="KAJ1159346.1"/>
    <property type="molecule type" value="Genomic_DNA"/>
</dbReference>
<accession>A0AAV7S3G1</accession>
<keyword evidence="2" id="KW-1185">Reference proteome</keyword>
<sequence length="166" mass="18262">MGPIPFVTPGVKGFTRWPASREGSQSDRYNARLTPSVPFTGGAEWPPKGSLVLCRQGSCEGHQTSILPEHWDCSRADTSQTLSLAQEGSASVTLPSWCSTRRYESRLMSCTLRKGSFAIANTDSQAELQLMRLVKRCVCHTPALCPWRLERCQELNRTALTGCPCG</sequence>
<name>A0AAV7S3G1_PLEWA</name>
<evidence type="ECO:0000313" key="2">
    <source>
        <dbReference type="Proteomes" id="UP001066276"/>
    </source>
</evidence>
<comment type="caution">
    <text evidence="1">The sequence shown here is derived from an EMBL/GenBank/DDBJ whole genome shotgun (WGS) entry which is preliminary data.</text>
</comment>
<organism evidence="1 2">
    <name type="scientific">Pleurodeles waltl</name>
    <name type="common">Iberian ribbed newt</name>
    <dbReference type="NCBI Taxonomy" id="8319"/>
    <lineage>
        <taxon>Eukaryota</taxon>
        <taxon>Metazoa</taxon>
        <taxon>Chordata</taxon>
        <taxon>Craniata</taxon>
        <taxon>Vertebrata</taxon>
        <taxon>Euteleostomi</taxon>
        <taxon>Amphibia</taxon>
        <taxon>Batrachia</taxon>
        <taxon>Caudata</taxon>
        <taxon>Salamandroidea</taxon>
        <taxon>Salamandridae</taxon>
        <taxon>Pleurodelinae</taxon>
        <taxon>Pleurodeles</taxon>
    </lineage>
</organism>
<reference evidence="1" key="1">
    <citation type="journal article" date="2022" name="bioRxiv">
        <title>Sequencing and chromosome-scale assembly of the giantPleurodeles waltlgenome.</title>
        <authorList>
            <person name="Brown T."/>
            <person name="Elewa A."/>
            <person name="Iarovenko S."/>
            <person name="Subramanian E."/>
            <person name="Araus A.J."/>
            <person name="Petzold A."/>
            <person name="Susuki M."/>
            <person name="Suzuki K.-i.T."/>
            <person name="Hayashi T."/>
            <person name="Toyoda A."/>
            <person name="Oliveira C."/>
            <person name="Osipova E."/>
            <person name="Leigh N.D."/>
            <person name="Simon A."/>
            <person name="Yun M.H."/>
        </authorList>
    </citation>
    <scope>NUCLEOTIDE SEQUENCE</scope>
    <source>
        <strain evidence="1">20211129_DDA</strain>
        <tissue evidence="1">Liver</tissue>
    </source>
</reference>